<keyword evidence="1" id="KW-0812">Transmembrane</keyword>
<feature type="transmembrane region" description="Helical" evidence="1">
    <location>
        <begin position="107"/>
        <end position="127"/>
    </location>
</feature>
<evidence type="ECO:0000313" key="2">
    <source>
        <dbReference type="EMBL" id="KAA6437028.1"/>
    </source>
</evidence>
<dbReference type="AlphaFoldDB" id="A0A5M8QP16"/>
<dbReference type="OrthoDB" id="5189031at2"/>
<keyword evidence="1" id="KW-1133">Transmembrane helix</keyword>
<dbReference type="PANTHER" id="PTHR33802">
    <property type="entry name" value="SI:CH211-161H7.5-RELATED"/>
    <property type="match status" value="1"/>
</dbReference>
<feature type="transmembrane region" description="Helical" evidence="1">
    <location>
        <begin position="48"/>
        <end position="67"/>
    </location>
</feature>
<feature type="transmembrane region" description="Helical" evidence="1">
    <location>
        <begin position="228"/>
        <end position="248"/>
    </location>
</feature>
<keyword evidence="1" id="KW-0472">Membrane</keyword>
<gene>
    <name evidence="2" type="ORF">FEM33_20110</name>
</gene>
<dbReference type="RefSeq" id="WP_139013786.1">
    <property type="nucleotide sequence ID" value="NZ_VBSN01000059.1"/>
</dbReference>
<feature type="transmembrane region" description="Helical" evidence="1">
    <location>
        <begin position="179"/>
        <end position="199"/>
    </location>
</feature>
<protein>
    <submittedName>
        <fullName evidence="2">Tryptophan-rich sensory protein</fullName>
    </submittedName>
</protein>
<dbReference type="Proteomes" id="UP000323994">
    <property type="component" value="Unassembled WGS sequence"/>
</dbReference>
<feature type="transmembrane region" description="Helical" evidence="1">
    <location>
        <begin position="148"/>
        <end position="167"/>
    </location>
</feature>
<dbReference type="Gene3D" id="1.20.1260.100">
    <property type="entry name" value="TspO/MBR protein"/>
    <property type="match status" value="1"/>
</dbReference>
<evidence type="ECO:0000256" key="1">
    <source>
        <dbReference type="SAM" id="Phobius"/>
    </source>
</evidence>
<evidence type="ECO:0000313" key="3">
    <source>
        <dbReference type="Proteomes" id="UP000323994"/>
    </source>
</evidence>
<feature type="transmembrane region" description="Helical" evidence="1">
    <location>
        <begin position="79"/>
        <end position="101"/>
    </location>
</feature>
<proteinExistence type="predicted"/>
<accession>A0A5M8QP16</accession>
<feature type="transmembrane region" description="Helical" evidence="1">
    <location>
        <begin position="206"/>
        <end position="222"/>
    </location>
</feature>
<reference evidence="2 3" key="1">
    <citation type="submission" date="2019-05" db="EMBL/GenBank/DDBJ databases">
        <authorList>
            <person name="Qu J.-H."/>
        </authorList>
    </citation>
    <scope>NUCLEOTIDE SEQUENCE [LARGE SCALE GENOMIC DNA]</scope>
    <source>
        <strain evidence="2 3">NS28</strain>
    </source>
</reference>
<dbReference type="InterPro" id="IPR038330">
    <property type="entry name" value="TspO/MBR-related_sf"/>
</dbReference>
<feature type="transmembrane region" description="Helical" evidence="1">
    <location>
        <begin position="7"/>
        <end position="28"/>
    </location>
</feature>
<organism evidence="2 3">
    <name type="scientific">Dyadobacter flavalbus</name>
    <dbReference type="NCBI Taxonomy" id="2579942"/>
    <lineage>
        <taxon>Bacteria</taxon>
        <taxon>Pseudomonadati</taxon>
        <taxon>Bacteroidota</taxon>
        <taxon>Cytophagia</taxon>
        <taxon>Cytophagales</taxon>
        <taxon>Spirosomataceae</taxon>
        <taxon>Dyadobacter</taxon>
    </lineage>
</organism>
<dbReference type="PANTHER" id="PTHR33802:SF1">
    <property type="entry name" value="XK-RELATED PROTEIN"/>
    <property type="match status" value="1"/>
</dbReference>
<keyword evidence="3" id="KW-1185">Reference proteome</keyword>
<name>A0A5M8QP16_9BACT</name>
<sequence length="258" mass="28636">MKKTLQFSNIIALIITVVMNYLSNTGIFNGNTMATVSAKYQNSFTPSGYAFSIWGIIYLGLAAFAIHQSKGLFKKVESPSVVTSIGWLFVISCAANCAWILAWLYDFTGLSVIIMAILLFSLLRIVITTRMELDTVPFKKVALEWWPFSIYTGWILVAIIANIAAYLTKINWNGFGISGESWTIIMICLAAVINLYLIWNRNMRETALAGAWGITAVAVVNWNEAQSVAYTAVIAAAFLVLNTAVHAYRNRGNFFILK</sequence>
<comment type="caution">
    <text evidence="2">The sequence shown here is derived from an EMBL/GenBank/DDBJ whole genome shotgun (WGS) entry which is preliminary data.</text>
</comment>
<dbReference type="EMBL" id="VBSN01000059">
    <property type="protein sequence ID" value="KAA6437028.1"/>
    <property type="molecule type" value="Genomic_DNA"/>
</dbReference>